<dbReference type="PANTHER" id="PTHR33101:SF50">
    <property type="entry name" value="ROP GUANINE NUCLEOTIDE EXCHANGE FACTOR 1-LIKE"/>
    <property type="match status" value="1"/>
</dbReference>
<dbReference type="AlphaFoldDB" id="A0AAU9MN69"/>
<evidence type="ECO:0000256" key="1">
    <source>
        <dbReference type="ARBA" id="ARBA00022658"/>
    </source>
</evidence>
<reference evidence="4 5" key="1">
    <citation type="submission" date="2022-01" db="EMBL/GenBank/DDBJ databases">
        <authorList>
            <person name="Xiong W."/>
            <person name="Schranz E."/>
        </authorList>
    </citation>
    <scope>NUCLEOTIDE SEQUENCE [LARGE SCALE GENOMIC DNA]</scope>
</reference>
<accession>A0AAU9MN69</accession>
<dbReference type="InterPro" id="IPR005512">
    <property type="entry name" value="PRONE_dom"/>
</dbReference>
<evidence type="ECO:0000256" key="2">
    <source>
        <dbReference type="PROSITE-ProRule" id="PRU00663"/>
    </source>
</evidence>
<evidence type="ECO:0000313" key="4">
    <source>
        <dbReference type="EMBL" id="CAH1425659.1"/>
    </source>
</evidence>
<gene>
    <name evidence="4" type="ORF">LVIROSA_LOCUS12787</name>
</gene>
<organism evidence="4 5">
    <name type="scientific">Lactuca virosa</name>
    <dbReference type="NCBI Taxonomy" id="75947"/>
    <lineage>
        <taxon>Eukaryota</taxon>
        <taxon>Viridiplantae</taxon>
        <taxon>Streptophyta</taxon>
        <taxon>Embryophyta</taxon>
        <taxon>Tracheophyta</taxon>
        <taxon>Spermatophyta</taxon>
        <taxon>Magnoliopsida</taxon>
        <taxon>eudicotyledons</taxon>
        <taxon>Gunneridae</taxon>
        <taxon>Pentapetalae</taxon>
        <taxon>asterids</taxon>
        <taxon>campanulids</taxon>
        <taxon>Asterales</taxon>
        <taxon>Asteraceae</taxon>
        <taxon>Cichorioideae</taxon>
        <taxon>Cichorieae</taxon>
        <taxon>Lactucinae</taxon>
        <taxon>Lactuca</taxon>
    </lineage>
</organism>
<dbReference type="Gene3D" id="1.20.58.2010">
    <property type="entry name" value="PRONE domain, subdomain 1"/>
    <property type="match status" value="1"/>
</dbReference>
<feature type="domain" description="PRONE" evidence="3">
    <location>
        <begin position="1"/>
        <end position="50"/>
    </location>
</feature>
<dbReference type="InterPro" id="IPR038937">
    <property type="entry name" value="RopGEF"/>
</dbReference>
<evidence type="ECO:0000313" key="5">
    <source>
        <dbReference type="Proteomes" id="UP001157418"/>
    </source>
</evidence>
<dbReference type="GO" id="GO:0005085">
    <property type="term" value="F:guanyl-nucleotide exchange factor activity"/>
    <property type="evidence" value="ECO:0007669"/>
    <property type="project" value="UniProtKB-UniRule"/>
</dbReference>
<dbReference type="Proteomes" id="UP001157418">
    <property type="component" value="Unassembled WGS sequence"/>
</dbReference>
<dbReference type="EMBL" id="CAKMRJ010002223">
    <property type="protein sequence ID" value="CAH1425659.1"/>
    <property type="molecule type" value="Genomic_DNA"/>
</dbReference>
<sequence length="103" mass="11369">MLLLINNRDVGQEVMESYSRVIESLAFNLMARIDDMLYVDDSTKKHAAVEAGLHLQLPRFHGFSSSSSMVGRPTFDSSHCSRKSFTEICADGESGIQGNKGDI</sequence>
<dbReference type="Pfam" id="PF03759">
    <property type="entry name" value="PRONE"/>
    <property type="match status" value="1"/>
</dbReference>
<keyword evidence="1 2" id="KW-0344">Guanine-nucleotide releasing factor</keyword>
<comment type="caution">
    <text evidence="4">The sequence shown here is derived from an EMBL/GenBank/DDBJ whole genome shotgun (WGS) entry which is preliminary data.</text>
</comment>
<name>A0AAU9MN69_9ASTR</name>
<proteinExistence type="predicted"/>
<protein>
    <recommendedName>
        <fullName evidence="3">PRONE domain-containing protein</fullName>
    </recommendedName>
</protein>
<dbReference type="PANTHER" id="PTHR33101">
    <property type="entry name" value="ROP GUANINE NUCLEOTIDE EXCHANGE FACTOR 1"/>
    <property type="match status" value="1"/>
</dbReference>
<dbReference type="PROSITE" id="PS51334">
    <property type="entry name" value="PRONE"/>
    <property type="match status" value="1"/>
</dbReference>
<keyword evidence="5" id="KW-1185">Reference proteome</keyword>
<evidence type="ECO:0000259" key="3">
    <source>
        <dbReference type="PROSITE" id="PS51334"/>
    </source>
</evidence>